<accession>A0A494VMC1</accession>
<dbReference type="Proteomes" id="UP000270046">
    <property type="component" value="Chromosome"/>
</dbReference>
<reference evidence="1 2" key="1">
    <citation type="submission" date="2018-10" db="EMBL/GenBank/DDBJ databases">
        <title>Genome sequencing of Mucilaginibacter sp. HYN0043.</title>
        <authorList>
            <person name="Kim M."/>
            <person name="Yi H."/>
        </authorList>
    </citation>
    <scope>NUCLEOTIDE SEQUENCE [LARGE SCALE GENOMIC DNA]</scope>
    <source>
        <strain evidence="1 2">HYN0043</strain>
    </source>
</reference>
<proteinExistence type="predicted"/>
<keyword evidence="2" id="KW-1185">Reference proteome</keyword>
<evidence type="ECO:0000313" key="2">
    <source>
        <dbReference type="Proteomes" id="UP000270046"/>
    </source>
</evidence>
<gene>
    <name evidence="1" type="ORF">HYN43_014580</name>
</gene>
<dbReference type="EMBL" id="CP032869">
    <property type="protein sequence ID" value="AYL96447.1"/>
    <property type="molecule type" value="Genomic_DNA"/>
</dbReference>
<evidence type="ECO:0000313" key="1">
    <source>
        <dbReference type="EMBL" id="AYL96447.1"/>
    </source>
</evidence>
<dbReference type="AlphaFoldDB" id="A0A494VMC1"/>
<protein>
    <submittedName>
        <fullName evidence="1">Uncharacterized protein</fullName>
    </submittedName>
</protein>
<sequence length="80" mass="9713">MLPPDFDQWVKFVHKFGLINWLRGFENWFGFSFNSVLNTERWFYIWFIHLNSGLKYVKLTIKNQGTRLRLLTFLLKKSVA</sequence>
<dbReference type="KEGG" id="muh:HYN43_014580"/>
<organism evidence="1 2">
    <name type="scientific">Mucilaginibacter celer</name>
    <dbReference type="NCBI Taxonomy" id="2305508"/>
    <lineage>
        <taxon>Bacteria</taxon>
        <taxon>Pseudomonadati</taxon>
        <taxon>Bacteroidota</taxon>
        <taxon>Sphingobacteriia</taxon>
        <taxon>Sphingobacteriales</taxon>
        <taxon>Sphingobacteriaceae</taxon>
        <taxon>Mucilaginibacter</taxon>
    </lineage>
</organism>
<name>A0A494VMC1_9SPHI</name>